<proteinExistence type="inferred from homology"/>
<dbReference type="InterPro" id="IPR029028">
    <property type="entry name" value="Alpha/beta_knot_MTases"/>
</dbReference>
<dbReference type="PIRSF" id="PIRSF004505">
    <property type="entry name" value="MT_bac"/>
    <property type="match status" value="1"/>
</dbReference>
<evidence type="ECO:0000256" key="4">
    <source>
        <dbReference type="ARBA" id="ARBA00022691"/>
    </source>
</evidence>
<keyword evidence="4 6" id="KW-0949">S-adenosyl-L-methionine</keyword>
<evidence type="ECO:0000256" key="5">
    <source>
        <dbReference type="ARBA" id="ARBA00038303"/>
    </source>
</evidence>
<dbReference type="PANTHER" id="PTHR33603:SF1">
    <property type="entry name" value="RIBOSOMAL RNA LARGE SUBUNIT METHYLTRANSFERASE H"/>
    <property type="match status" value="1"/>
</dbReference>
<dbReference type="NCBIfam" id="NF000985">
    <property type="entry name" value="PRK00103.1-3"/>
    <property type="match status" value="1"/>
</dbReference>
<dbReference type="NCBIfam" id="TIGR00246">
    <property type="entry name" value="tRNA_RlmH_YbeA"/>
    <property type="match status" value="1"/>
</dbReference>
<dbReference type="CDD" id="cd18081">
    <property type="entry name" value="RlmH-like"/>
    <property type="match status" value="1"/>
</dbReference>
<evidence type="ECO:0000313" key="7">
    <source>
        <dbReference type="EMBL" id="ALS24614.1"/>
    </source>
</evidence>
<dbReference type="InterPro" id="IPR029026">
    <property type="entry name" value="tRNA_m1G_MTases_N"/>
</dbReference>
<keyword evidence="8" id="KW-1185">Reference proteome</keyword>
<keyword evidence="3 6" id="KW-0808">Transferase</keyword>
<feature type="binding site" evidence="6">
    <location>
        <position position="110"/>
    </location>
    <ligand>
        <name>S-adenosyl-L-methionine</name>
        <dbReference type="ChEBI" id="CHEBI:59789"/>
    </ligand>
</feature>
<sequence length="161" mass="18101">MELNIQMIAVGKLKESYLKQGIAEYVKRLGPYAKLQIVEVPDEKAPESMSAAEEAQVKQREGERILAQLRSDAYVVALAIEGRLLSSEEFARHVQDLATYGRSSVAFVIGGSLGLAPDVLARADLKLSFGRMTLPHQLMRLVLVEQIYRAFKVMRREPYHK</sequence>
<feature type="binding site" evidence="6">
    <location>
        <begin position="129"/>
        <end position="134"/>
    </location>
    <ligand>
        <name>S-adenosyl-L-methionine</name>
        <dbReference type="ChEBI" id="CHEBI:59789"/>
    </ligand>
</feature>
<comment type="catalytic activity">
    <reaction evidence="6">
        <text>pseudouridine(1915) in 23S rRNA + S-adenosyl-L-methionine = N(3)-methylpseudouridine(1915) in 23S rRNA + S-adenosyl-L-homocysteine + H(+)</text>
        <dbReference type="Rhea" id="RHEA:42752"/>
        <dbReference type="Rhea" id="RHEA-COMP:10221"/>
        <dbReference type="Rhea" id="RHEA-COMP:10222"/>
        <dbReference type="ChEBI" id="CHEBI:15378"/>
        <dbReference type="ChEBI" id="CHEBI:57856"/>
        <dbReference type="ChEBI" id="CHEBI:59789"/>
        <dbReference type="ChEBI" id="CHEBI:65314"/>
        <dbReference type="ChEBI" id="CHEBI:74486"/>
        <dbReference type="EC" id="2.1.1.177"/>
    </reaction>
</comment>
<dbReference type="Pfam" id="PF02590">
    <property type="entry name" value="SPOUT_MTase"/>
    <property type="match status" value="1"/>
</dbReference>
<evidence type="ECO:0000256" key="2">
    <source>
        <dbReference type="ARBA" id="ARBA00022603"/>
    </source>
</evidence>
<evidence type="ECO:0000313" key="8">
    <source>
        <dbReference type="Proteomes" id="UP000061660"/>
    </source>
</evidence>
<keyword evidence="1 6" id="KW-0698">rRNA processing</keyword>
<comment type="subcellular location">
    <subcellularLocation>
        <location evidence="6">Cytoplasm</location>
    </subcellularLocation>
</comment>
<feature type="binding site" evidence="6">
    <location>
        <position position="78"/>
    </location>
    <ligand>
        <name>S-adenosyl-L-methionine</name>
        <dbReference type="ChEBI" id="CHEBI:59789"/>
    </ligand>
</feature>
<dbReference type="GO" id="GO:0005737">
    <property type="term" value="C:cytoplasm"/>
    <property type="evidence" value="ECO:0007669"/>
    <property type="project" value="UniProtKB-SubCell"/>
</dbReference>
<dbReference type="SUPFAM" id="SSF75217">
    <property type="entry name" value="alpha/beta knot"/>
    <property type="match status" value="1"/>
</dbReference>
<comment type="subunit">
    <text evidence="6">Homodimer.</text>
</comment>
<reference evidence="8" key="1">
    <citation type="submission" date="2015-12" db="EMBL/GenBank/DDBJ databases">
        <title>Complete genome sequences of two moderately thermophilic Paenibacillus species.</title>
        <authorList>
            <person name="Butler R.III."/>
            <person name="Wang J."/>
            <person name="Stark B.C."/>
            <person name="Pombert J.-F."/>
        </authorList>
    </citation>
    <scope>NUCLEOTIDE SEQUENCE [LARGE SCALE GENOMIC DNA]</scope>
    <source>
        <strain evidence="8">32O-Y</strain>
    </source>
</reference>
<keyword evidence="6" id="KW-0963">Cytoplasm</keyword>
<protein>
    <recommendedName>
        <fullName evidence="6">Ribosomal RNA large subunit methyltransferase H</fullName>
        <ecNumber evidence="6">2.1.1.177</ecNumber>
    </recommendedName>
    <alternativeName>
        <fullName evidence="6">23S rRNA (pseudouridine1915-N3)-methyltransferase</fullName>
    </alternativeName>
    <alternativeName>
        <fullName evidence="6">23S rRNA m3Psi1915 methyltransferase</fullName>
    </alternativeName>
    <alternativeName>
        <fullName evidence="6">rRNA (pseudouridine-N3-)-methyltransferase RlmH</fullName>
    </alternativeName>
</protein>
<dbReference type="KEGG" id="pnp:IJ22_43280"/>
<name>A0A0U2VV89_9BACL</name>
<dbReference type="STRING" id="162209.IJ22_43280"/>
<reference evidence="7 8" key="2">
    <citation type="journal article" date="2016" name="Genome Announc.">
        <title>Complete Genome Sequences of Two Interactive Moderate Thermophiles, Paenibacillus napthalenovorans 32O-Y and Paenibacillus sp. 32O-W.</title>
        <authorList>
            <person name="Butler R.R.III."/>
            <person name="Wang J."/>
            <person name="Stark B.C."/>
            <person name="Pombert J.F."/>
        </authorList>
    </citation>
    <scope>NUCLEOTIDE SEQUENCE [LARGE SCALE GENOMIC DNA]</scope>
    <source>
        <strain evidence="7 8">32O-Y</strain>
    </source>
</reference>
<dbReference type="GO" id="GO:0070038">
    <property type="term" value="F:rRNA (pseudouridine-N3-)-methyltransferase activity"/>
    <property type="evidence" value="ECO:0007669"/>
    <property type="project" value="UniProtKB-UniRule"/>
</dbReference>
<evidence type="ECO:0000256" key="1">
    <source>
        <dbReference type="ARBA" id="ARBA00022552"/>
    </source>
</evidence>
<evidence type="ECO:0000256" key="6">
    <source>
        <dbReference type="HAMAP-Rule" id="MF_00658"/>
    </source>
</evidence>
<organism evidence="7 8">
    <name type="scientific">Paenibacillus naphthalenovorans</name>
    <dbReference type="NCBI Taxonomy" id="162209"/>
    <lineage>
        <taxon>Bacteria</taxon>
        <taxon>Bacillati</taxon>
        <taxon>Bacillota</taxon>
        <taxon>Bacilli</taxon>
        <taxon>Bacillales</taxon>
        <taxon>Paenibacillaceae</taxon>
        <taxon>Paenibacillus</taxon>
    </lineage>
</organism>
<comment type="similarity">
    <text evidence="5 6">Belongs to the RNA methyltransferase RlmH family.</text>
</comment>
<dbReference type="InterPro" id="IPR003742">
    <property type="entry name" value="RlmH-like"/>
</dbReference>
<dbReference type="EMBL" id="CP013652">
    <property type="protein sequence ID" value="ALS24614.1"/>
    <property type="molecule type" value="Genomic_DNA"/>
</dbReference>
<dbReference type="AlphaFoldDB" id="A0A0U2VV89"/>
<accession>A0A0U2VV89</accession>
<dbReference type="Gene3D" id="3.40.1280.10">
    <property type="match status" value="1"/>
</dbReference>
<keyword evidence="2 6" id="KW-0489">Methyltransferase</keyword>
<comment type="function">
    <text evidence="6">Specifically methylates the pseudouridine at position 1915 (m3Psi1915) in 23S rRNA.</text>
</comment>
<evidence type="ECO:0000256" key="3">
    <source>
        <dbReference type="ARBA" id="ARBA00022679"/>
    </source>
</evidence>
<dbReference type="PATRIC" id="fig|162209.4.peg.4569"/>
<gene>
    <name evidence="6" type="primary">rlmH</name>
    <name evidence="7" type="ORF">IJ22_43280</name>
</gene>
<dbReference type="Proteomes" id="UP000061660">
    <property type="component" value="Chromosome"/>
</dbReference>
<dbReference type="HAMAP" id="MF_00658">
    <property type="entry name" value="23SrRNA_methyltr_H"/>
    <property type="match status" value="1"/>
</dbReference>
<dbReference type="EC" id="2.1.1.177" evidence="6"/>
<dbReference type="PANTHER" id="PTHR33603">
    <property type="entry name" value="METHYLTRANSFERASE"/>
    <property type="match status" value="1"/>
</dbReference>